<accession>A0A310SSV5</accession>
<sequence>MTDVQVNSSKDDTGTKLQQNDDVTQRTENDIIPFIDTISDLNVYPGSAKFLNPAPRRVTSALPLWGTYLKCFKSAQHYSRFATDCCKRQQTLT</sequence>
<proteinExistence type="predicted"/>
<evidence type="ECO:0000313" key="3">
    <source>
        <dbReference type="Proteomes" id="UP000250275"/>
    </source>
</evidence>
<evidence type="ECO:0000313" key="2">
    <source>
        <dbReference type="EMBL" id="OAD59145.1"/>
    </source>
</evidence>
<reference evidence="2 3" key="1">
    <citation type="submission" date="2015-07" db="EMBL/GenBank/DDBJ databases">
        <title>The genome of Eufriesea mexicana.</title>
        <authorList>
            <person name="Pan H."/>
            <person name="Kapheim K."/>
        </authorList>
    </citation>
    <scope>NUCLEOTIDE SEQUENCE [LARGE SCALE GENOMIC DNA]</scope>
    <source>
        <strain evidence="2">0111107269</strain>
        <tissue evidence="2">Whole body</tissue>
    </source>
</reference>
<dbReference type="Proteomes" id="UP000250275">
    <property type="component" value="Unassembled WGS sequence"/>
</dbReference>
<feature type="region of interest" description="Disordered" evidence="1">
    <location>
        <begin position="1"/>
        <end position="24"/>
    </location>
</feature>
<keyword evidence="3" id="KW-1185">Reference proteome</keyword>
<gene>
    <name evidence="2" type="ORF">WN48_09759</name>
</gene>
<evidence type="ECO:0000256" key="1">
    <source>
        <dbReference type="SAM" id="MobiDB-lite"/>
    </source>
</evidence>
<dbReference type="AlphaFoldDB" id="A0A310SSV5"/>
<protein>
    <submittedName>
        <fullName evidence="2">Uncharacterized protein</fullName>
    </submittedName>
</protein>
<name>A0A310SSV5_9HYME</name>
<dbReference type="EMBL" id="KQ760761">
    <property type="protein sequence ID" value="OAD59145.1"/>
    <property type="molecule type" value="Genomic_DNA"/>
</dbReference>
<organism evidence="2 3">
    <name type="scientific">Eufriesea mexicana</name>
    <dbReference type="NCBI Taxonomy" id="516756"/>
    <lineage>
        <taxon>Eukaryota</taxon>
        <taxon>Metazoa</taxon>
        <taxon>Ecdysozoa</taxon>
        <taxon>Arthropoda</taxon>
        <taxon>Hexapoda</taxon>
        <taxon>Insecta</taxon>
        <taxon>Pterygota</taxon>
        <taxon>Neoptera</taxon>
        <taxon>Endopterygota</taxon>
        <taxon>Hymenoptera</taxon>
        <taxon>Apocrita</taxon>
        <taxon>Aculeata</taxon>
        <taxon>Apoidea</taxon>
        <taxon>Anthophila</taxon>
        <taxon>Apidae</taxon>
        <taxon>Eufriesea</taxon>
    </lineage>
</organism>